<sequence>MDVELKTTDQNTEEKKKILSRYKILLKTCAHKIDKEDKMLIRKAFDVAMDAHKGVRRKSGEPYILHPLEVAIIVSREIGLGPTSIACALLHDVVEDSDYTLEDIERLFNKTIAKIIDGLTKISNVSDLDVSIQAENFRKMLLTISDDIRVILVKLADRLHNMRTLDDLSAYKQQKIASETLYLYAPLAGRLGLYNIKTELEDLSLKYTEPEIYREIEQKLKESKADDTRYLTQFTEKIRELLKKEGLVFSIKYRTKSIYSIRKKMRKQGIPFEEVYDKFAIRIILDSPPEHEKADIWRVYSIITSLYKPSPERFRDWVSAPKSNGYESLHTTVMGPDGHWIEVQIRSKRMDEVAEKGYAAHWKYKEDVSADNHLEKLIEKFRQLLESPETNAVEFVNEFKTNLLSEEIFVFTPKGDLKRLPQGSTPLDFAFEIHTDVGLKTLGAKVNGKLVPLNYKLQSGDQVEIITSAKQKPKEEWLNHVVTSKAKAKIKSSLREEKRIIADRGKEILSRKLSYIKIKPTEKVINRMVQFFKLANSQELFFKVGSKIIDNEDIKEFARNYNQGLMAYLRRKFSRSDVSDSTLKKSTTEQDPKILVFGQNDEKLEYRIGKCCNPVPGDSVFGFLGSAGGITVHRNDCPNAITLQSNYANRIIKARWVAEQKGDFTAVLLIKGIDTLGLVNKVTQIISNDLHVNIKAINIFGEAGVFSGEITLIVTDKMHLTKVIEKLKNVEGVTSVTRK</sequence>
<dbReference type="InterPro" id="IPR003607">
    <property type="entry name" value="HD/PDEase_dom"/>
</dbReference>
<dbReference type="PROSITE" id="PS50889">
    <property type="entry name" value="S4"/>
    <property type="match status" value="1"/>
</dbReference>
<dbReference type="Pfam" id="PF13328">
    <property type="entry name" value="HD_4"/>
    <property type="match status" value="1"/>
</dbReference>
<dbReference type="CDD" id="cd04876">
    <property type="entry name" value="ACT_RelA-SpoT"/>
    <property type="match status" value="1"/>
</dbReference>
<dbReference type="InterPro" id="IPR033655">
    <property type="entry name" value="TGS_RelA/SpoT"/>
</dbReference>
<dbReference type="InterPro" id="IPR002912">
    <property type="entry name" value="ACT_dom"/>
</dbReference>
<comment type="caution">
    <text evidence="4">The sequence shown here is derived from an EMBL/GenBank/DDBJ whole genome shotgun (WGS) entry which is preliminary data.</text>
</comment>
<accession>A0A369A494</accession>
<dbReference type="SUPFAM" id="SSF81271">
    <property type="entry name" value="TGS-like"/>
    <property type="match status" value="1"/>
</dbReference>
<keyword evidence="5" id="KW-1185">Reference proteome</keyword>
<dbReference type="FunFam" id="3.10.20.30:FF:000002">
    <property type="entry name" value="GTP pyrophosphokinase (RelA/SpoT)"/>
    <property type="match status" value="1"/>
</dbReference>
<dbReference type="Proteomes" id="UP000253517">
    <property type="component" value="Unassembled WGS sequence"/>
</dbReference>
<feature type="domain" description="TGS" evidence="3">
    <location>
        <begin position="406"/>
        <end position="467"/>
    </location>
</feature>
<dbReference type="InterPro" id="IPR045600">
    <property type="entry name" value="RelA/SpoT_AH_RIS"/>
</dbReference>
<keyword evidence="4" id="KW-0418">Kinase</keyword>
<dbReference type="PANTHER" id="PTHR21262:SF31">
    <property type="entry name" value="GTP PYROPHOSPHOKINASE"/>
    <property type="match status" value="1"/>
</dbReference>
<dbReference type="CDD" id="cd05399">
    <property type="entry name" value="NT_Rel-Spo_like"/>
    <property type="match status" value="1"/>
</dbReference>
<dbReference type="Pfam" id="PF19296">
    <property type="entry name" value="RelA_AH_RIS"/>
    <property type="match status" value="1"/>
</dbReference>
<protein>
    <submittedName>
        <fullName evidence="4">GTP pyrophosphokinase</fullName>
    </submittedName>
</protein>
<dbReference type="PROSITE" id="PS51880">
    <property type="entry name" value="TGS"/>
    <property type="match status" value="1"/>
</dbReference>
<dbReference type="Gene3D" id="3.10.20.30">
    <property type="match status" value="1"/>
</dbReference>
<dbReference type="Gene3D" id="3.30.70.260">
    <property type="match status" value="1"/>
</dbReference>
<dbReference type="Gene3D" id="1.10.3210.10">
    <property type="entry name" value="Hypothetical protein af1432"/>
    <property type="match status" value="1"/>
</dbReference>
<keyword evidence="4" id="KW-0808">Transferase</keyword>
<dbReference type="InterPro" id="IPR012676">
    <property type="entry name" value="TGS-like"/>
</dbReference>
<dbReference type="PANTHER" id="PTHR21262">
    <property type="entry name" value="GUANOSINE-3',5'-BIS DIPHOSPHATE 3'-PYROPHOSPHOHYDROLASE"/>
    <property type="match status" value="1"/>
</dbReference>
<reference evidence="4 5" key="1">
    <citation type="submission" date="2018-07" db="EMBL/GenBank/DDBJ databases">
        <title>Genomic Encyclopedia of Type Strains, Phase IV (KMG-IV): sequencing the most valuable type-strain genomes for metagenomic binning, comparative biology and taxonomic classification.</title>
        <authorList>
            <person name="Goeker M."/>
        </authorList>
    </citation>
    <scope>NUCLEOTIDE SEQUENCE [LARGE SCALE GENOMIC DNA]</scope>
    <source>
        <strain evidence="4 5">DSM 21410</strain>
    </source>
</reference>
<dbReference type="InterPro" id="IPR004095">
    <property type="entry name" value="TGS"/>
</dbReference>
<dbReference type="InterPro" id="IPR007685">
    <property type="entry name" value="RelA_SpoT"/>
</dbReference>
<comment type="function">
    <text evidence="2">In eubacteria ppGpp (guanosine 3'-diphosphate 5'-diphosphate) is a mediator of the stringent response that coordinates a variety of cellular activities in response to changes in nutritional abundance.</text>
</comment>
<organism evidence="4 5">
    <name type="scientific">Schleiferia thermophila</name>
    <dbReference type="NCBI Taxonomy" id="884107"/>
    <lineage>
        <taxon>Bacteria</taxon>
        <taxon>Pseudomonadati</taxon>
        <taxon>Bacteroidota</taxon>
        <taxon>Flavobacteriia</taxon>
        <taxon>Flavobacteriales</taxon>
        <taxon>Schleiferiaceae</taxon>
        <taxon>Schleiferia</taxon>
    </lineage>
</organism>
<dbReference type="NCBIfam" id="TIGR00691">
    <property type="entry name" value="spoT_relA"/>
    <property type="match status" value="1"/>
</dbReference>
<dbReference type="AlphaFoldDB" id="A0A369A494"/>
<dbReference type="SUPFAM" id="SSF109604">
    <property type="entry name" value="HD-domain/PDEase-like"/>
    <property type="match status" value="1"/>
</dbReference>
<dbReference type="GO" id="GO:0003723">
    <property type="term" value="F:RNA binding"/>
    <property type="evidence" value="ECO:0007669"/>
    <property type="project" value="UniProtKB-KW"/>
</dbReference>
<gene>
    <name evidence="4" type="ORF">DES35_10433</name>
</gene>
<dbReference type="SUPFAM" id="SSF81301">
    <property type="entry name" value="Nucleotidyltransferase"/>
    <property type="match status" value="1"/>
</dbReference>
<evidence type="ECO:0000256" key="2">
    <source>
        <dbReference type="RuleBase" id="RU003847"/>
    </source>
</evidence>
<comment type="similarity">
    <text evidence="2">Belongs to the relA/spoT family.</text>
</comment>
<evidence type="ECO:0000259" key="3">
    <source>
        <dbReference type="PROSITE" id="PS51880"/>
    </source>
</evidence>
<proteinExistence type="inferred from homology"/>
<dbReference type="SUPFAM" id="SSF55021">
    <property type="entry name" value="ACT-like"/>
    <property type="match status" value="1"/>
</dbReference>
<dbReference type="InterPro" id="IPR012675">
    <property type="entry name" value="Beta-grasp_dom_sf"/>
</dbReference>
<dbReference type="Pfam" id="PF02824">
    <property type="entry name" value="TGS"/>
    <property type="match status" value="1"/>
</dbReference>
<dbReference type="GO" id="GO:0016301">
    <property type="term" value="F:kinase activity"/>
    <property type="evidence" value="ECO:0007669"/>
    <property type="project" value="UniProtKB-KW"/>
</dbReference>
<keyword evidence="1" id="KW-0694">RNA-binding</keyword>
<dbReference type="CDD" id="cd01668">
    <property type="entry name" value="TGS_RSH"/>
    <property type="match status" value="1"/>
</dbReference>
<dbReference type="Pfam" id="PF13291">
    <property type="entry name" value="ACT_4"/>
    <property type="match status" value="1"/>
</dbReference>
<dbReference type="SMART" id="SM00471">
    <property type="entry name" value="HDc"/>
    <property type="match status" value="1"/>
</dbReference>
<evidence type="ECO:0000313" key="5">
    <source>
        <dbReference type="Proteomes" id="UP000253517"/>
    </source>
</evidence>
<dbReference type="EMBL" id="QPJS01000004">
    <property type="protein sequence ID" value="RCX02274.1"/>
    <property type="molecule type" value="Genomic_DNA"/>
</dbReference>
<dbReference type="Gene3D" id="3.30.460.10">
    <property type="entry name" value="Beta Polymerase, domain 2"/>
    <property type="match status" value="1"/>
</dbReference>
<dbReference type="InterPro" id="IPR043519">
    <property type="entry name" value="NT_sf"/>
</dbReference>
<dbReference type="FunFam" id="1.10.3210.10:FF:000001">
    <property type="entry name" value="GTP pyrophosphokinase RelA"/>
    <property type="match status" value="1"/>
</dbReference>
<dbReference type="InterPro" id="IPR045865">
    <property type="entry name" value="ACT-like_dom_sf"/>
</dbReference>
<dbReference type="GO" id="GO:0005886">
    <property type="term" value="C:plasma membrane"/>
    <property type="evidence" value="ECO:0007669"/>
    <property type="project" value="TreeGrafter"/>
</dbReference>
<dbReference type="SMART" id="SM00954">
    <property type="entry name" value="RelA_SpoT"/>
    <property type="match status" value="1"/>
</dbReference>
<dbReference type="GO" id="GO:0015969">
    <property type="term" value="P:guanosine tetraphosphate metabolic process"/>
    <property type="evidence" value="ECO:0007669"/>
    <property type="project" value="InterPro"/>
</dbReference>
<dbReference type="RefSeq" id="WP_114366386.1">
    <property type="nucleotide sequence ID" value="NZ_BHZF01000006.1"/>
</dbReference>
<name>A0A369A494_9FLAO</name>
<dbReference type="InterPro" id="IPR004811">
    <property type="entry name" value="RelA/Spo_fam"/>
</dbReference>
<evidence type="ECO:0000256" key="1">
    <source>
        <dbReference type="PROSITE-ProRule" id="PRU00182"/>
    </source>
</evidence>
<dbReference type="Pfam" id="PF04607">
    <property type="entry name" value="RelA_SpoT"/>
    <property type="match status" value="1"/>
</dbReference>
<dbReference type="CDD" id="cd00077">
    <property type="entry name" value="HDc"/>
    <property type="match status" value="1"/>
</dbReference>
<evidence type="ECO:0000313" key="4">
    <source>
        <dbReference type="EMBL" id="RCX02274.1"/>
    </source>
</evidence>